<organism evidence="1 2">
    <name type="scientific">Lacunisphaera limnophila</name>
    <dbReference type="NCBI Taxonomy" id="1838286"/>
    <lineage>
        <taxon>Bacteria</taxon>
        <taxon>Pseudomonadati</taxon>
        <taxon>Verrucomicrobiota</taxon>
        <taxon>Opitutia</taxon>
        <taxon>Opitutales</taxon>
        <taxon>Opitutaceae</taxon>
        <taxon>Lacunisphaera</taxon>
    </lineage>
</organism>
<evidence type="ECO:0000313" key="1">
    <source>
        <dbReference type="EMBL" id="AOS45958.1"/>
    </source>
</evidence>
<protein>
    <submittedName>
        <fullName evidence="1">Uncharacterized protein</fullName>
    </submittedName>
</protein>
<dbReference type="OrthoDB" id="7854327at2"/>
<name>A0A1D8AYJ5_9BACT</name>
<keyword evidence="2" id="KW-1185">Reference proteome</keyword>
<proteinExistence type="predicted"/>
<evidence type="ECO:0000313" key="2">
    <source>
        <dbReference type="Proteomes" id="UP000095228"/>
    </source>
</evidence>
<dbReference type="STRING" id="1838286.Verru16b_03049"/>
<dbReference type="Proteomes" id="UP000095228">
    <property type="component" value="Chromosome"/>
</dbReference>
<accession>A0A1D8AYJ5</accession>
<dbReference type="RefSeq" id="WP_069963052.1">
    <property type="nucleotide sequence ID" value="NZ_CP016094.1"/>
</dbReference>
<sequence length="115" mass="12780">MFSFFKKKPPVTEVEFSTNLDTKHVGPFLERVSQRIESGFGAPERKKVLAAMPAPTAEEGADFSFTVRFEGQDSVLKIAIMPDSPETVLLYLVSAPALHSMIDQEMDRFAEEVGI</sequence>
<dbReference type="AlphaFoldDB" id="A0A1D8AYJ5"/>
<reference evidence="1 2" key="1">
    <citation type="submission" date="2016-06" db="EMBL/GenBank/DDBJ databases">
        <title>Three novel species with peptidoglycan cell walls form the new genus Lacunisphaera gen. nov. in the family Opitutaceae of the verrucomicrobial subdivision 4.</title>
        <authorList>
            <person name="Rast P."/>
            <person name="Gloeckner I."/>
            <person name="Jogler M."/>
            <person name="Boedeker C."/>
            <person name="Jeske O."/>
            <person name="Wiegand S."/>
            <person name="Reinhardt R."/>
            <person name="Schumann P."/>
            <person name="Rohde M."/>
            <person name="Spring S."/>
            <person name="Gloeckner F.O."/>
            <person name="Jogler C."/>
        </authorList>
    </citation>
    <scope>NUCLEOTIDE SEQUENCE [LARGE SCALE GENOMIC DNA]</scope>
    <source>
        <strain evidence="1 2">IG16b</strain>
    </source>
</reference>
<dbReference type="EMBL" id="CP016094">
    <property type="protein sequence ID" value="AOS45958.1"/>
    <property type="molecule type" value="Genomic_DNA"/>
</dbReference>
<gene>
    <name evidence="1" type="ORF">Verru16b_03049</name>
</gene>
<dbReference type="KEGG" id="obg:Verru16b_03049"/>